<dbReference type="Gene3D" id="3.40.50.980">
    <property type="match status" value="1"/>
</dbReference>
<protein>
    <recommendedName>
        <fullName evidence="8">4-coumarate--CoA ligase</fullName>
    </recommendedName>
</protein>
<keyword evidence="3" id="KW-0812">Transmembrane</keyword>
<dbReference type="FunFam" id="3.30.300.30:FF:000007">
    <property type="entry name" value="4-coumarate--CoA ligase 2"/>
    <property type="match status" value="1"/>
</dbReference>
<keyword evidence="2" id="KW-0436">Ligase</keyword>
<reference evidence="6" key="1">
    <citation type="submission" date="2020-06" db="EMBL/GenBank/DDBJ databases">
        <title>WGS assembly of Ceratodon purpureus strain R40.</title>
        <authorList>
            <person name="Carey S.B."/>
            <person name="Jenkins J."/>
            <person name="Shu S."/>
            <person name="Lovell J.T."/>
            <person name="Sreedasyam A."/>
            <person name="Maumus F."/>
            <person name="Tiley G.P."/>
            <person name="Fernandez-Pozo N."/>
            <person name="Barry K."/>
            <person name="Chen C."/>
            <person name="Wang M."/>
            <person name="Lipzen A."/>
            <person name="Daum C."/>
            <person name="Saski C.A."/>
            <person name="Payton A.C."/>
            <person name="Mcbreen J.C."/>
            <person name="Conrad R.E."/>
            <person name="Kollar L.M."/>
            <person name="Olsson S."/>
            <person name="Huttunen S."/>
            <person name="Landis J.B."/>
            <person name="Wickett N.J."/>
            <person name="Johnson M.G."/>
            <person name="Rensing S.A."/>
            <person name="Grimwood J."/>
            <person name="Schmutz J."/>
            <person name="Mcdaniel S.F."/>
        </authorList>
    </citation>
    <scope>NUCLEOTIDE SEQUENCE</scope>
    <source>
        <strain evidence="6">R40</strain>
    </source>
</reference>
<dbReference type="PANTHER" id="PTHR24096:SF425">
    <property type="entry name" value="4-COUMARATE--COA LIGASE-LIKE 7"/>
    <property type="match status" value="1"/>
</dbReference>
<keyword evidence="3" id="KW-1133">Transmembrane helix</keyword>
<feature type="domain" description="AMP-binding enzyme C-terminal" evidence="5">
    <location>
        <begin position="238"/>
        <end position="313"/>
    </location>
</feature>
<dbReference type="AlphaFoldDB" id="A0A8T0H4K6"/>
<sequence>MCAVVTAPRVDGGLNKVVLHLIPMFHIFGLLVSVGNIARGATVVVLPRFDFLEMLTTIQKYQVTSFPLVPPILLLMIKQDVVQKFDMSSLRNIGCGAAPLGKEQLDQCAARFPNAKLLQGYGLTESSAVGSCTPADGAEFADHFGSAGMLGPTLEAMVVDPLTNEAVPPTKQGELWLRGPTIMKEYVGNAKATAEAIDKDSWLHTGDLVYFDNDGYLYIVDRLKELIKYKANQVAPAELESLLLGHPAVLDAAVIPFPDEEAGEIPMAYIVRKPESALTAEEAMKFVAEQVAPFKKIRKVAFIEAIPKSAAGKMERRKLVELSRLQSKM</sequence>
<comment type="caution">
    <text evidence="6">The sequence shown here is derived from an EMBL/GenBank/DDBJ whole genome shotgun (WGS) entry which is preliminary data.</text>
</comment>
<organism evidence="6 7">
    <name type="scientific">Ceratodon purpureus</name>
    <name type="common">Fire moss</name>
    <name type="synonym">Dicranum purpureum</name>
    <dbReference type="NCBI Taxonomy" id="3225"/>
    <lineage>
        <taxon>Eukaryota</taxon>
        <taxon>Viridiplantae</taxon>
        <taxon>Streptophyta</taxon>
        <taxon>Embryophyta</taxon>
        <taxon>Bryophyta</taxon>
        <taxon>Bryophytina</taxon>
        <taxon>Bryopsida</taxon>
        <taxon>Dicranidae</taxon>
        <taxon>Pseudoditrichales</taxon>
        <taxon>Ditrichaceae</taxon>
        <taxon>Ceratodon</taxon>
    </lineage>
</organism>
<evidence type="ECO:0000256" key="1">
    <source>
        <dbReference type="ARBA" id="ARBA00006432"/>
    </source>
</evidence>
<comment type="similarity">
    <text evidence="1">Belongs to the ATP-dependent AMP-binding enzyme family.</text>
</comment>
<keyword evidence="3" id="KW-0472">Membrane</keyword>
<dbReference type="InterPro" id="IPR000873">
    <property type="entry name" value="AMP-dep_synth/lig_dom"/>
</dbReference>
<gene>
    <name evidence="6" type="ORF">KC19_8G079400</name>
</gene>
<accession>A0A8T0H4K6</accession>
<proteinExistence type="inferred from homology"/>
<dbReference type="InterPro" id="IPR025110">
    <property type="entry name" value="AMP-bd_C"/>
</dbReference>
<evidence type="ECO:0000256" key="3">
    <source>
        <dbReference type="SAM" id="Phobius"/>
    </source>
</evidence>
<name>A0A8T0H4K6_CERPU</name>
<dbReference type="Gene3D" id="3.30.300.30">
    <property type="match status" value="1"/>
</dbReference>
<evidence type="ECO:0000256" key="2">
    <source>
        <dbReference type="ARBA" id="ARBA00022598"/>
    </source>
</evidence>
<evidence type="ECO:0000259" key="4">
    <source>
        <dbReference type="Pfam" id="PF00501"/>
    </source>
</evidence>
<dbReference type="Pfam" id="PF00501">
    <property type="entry name" value="AMP-binding"/>
    <property type="match status" value="1"/>
</dbReference>
<evidence type="ECO:0000313" key="7">
    <source>
        <dbReference type="Proteomes" id="UP000822688"/>
    </source>
</evidence>
<dbReference type="GO" id="GO:0016405">
    <property type="term" value="F:CoA-ligase activity"/>
    <property type="evidence" value="ECO:0007669"/>
    <property type="project" value="TreeGrafter"/>
</dbReference>
<dbReference type="SUPFAM" id="SSF56801">
    <property type="entry name" value="Acetyl-CoA synthetase-like"/>
    <property type="match status" value="1"/>
</dbReference>
<feature type="transmembrane region" description="Helical" evidence="3">
    <location>
        <begin position="17"/>
        <end position="38"/>
    </location>
</feature>
<keyword evidence="7" id="KW-1185">Reference proteome</keyword>
<evidence type="ECO:0000259" key="5">
    <source>
        <dbReference type="Pfam" id="PF13193"/>
    </source>
</evidence>
<evidence type="ECO:0008006" key="8">
    <source>
        <dbReference type="Google" id="ProtNLM"/>
    </source>
</evidence>
<dbReference type="Gene3D" id="2.30.38.10">
    <property type="entry name" value="Luciferase, Domain 3"/>
    <property type="match status" value="1"/>
</dbReference>
<dbReference type="EMBL" id="CM026429">
    <property type="protein sequence ID" value="KAG0564052.1"/>
    <property type="molecule type" value="Genomic_DNA"/>
</dbReference>
<dbReference type="Proteomes" id="UP000822688">
    <property type="component" value="Chromosome 8"/>
</dbReference>
<dbReference type="PANTHER" id="PTHR24096">
    <property type="entry name" value="LONG-CHAIN-FATTY-ACID--COA LIGASE"/>
    <property type="match status" value="1"/>
</dbReference>
<evidence type="ECO:0000313" key="6">
    <source>
        <dbReference type="EMBL" id="KAG0564052.1"/>
    </source>
</evidence>
<dbReference type="Pfam" id="PF13193">
    <property type="entry name" value="AMP-binding_C"/>
    <property type="match status" value="1"/>
</dbReference>
<feature type="domain" description="AMP-dependent synthetase/ligase" evidence="4">
    <location>
        <begin position="13"/>
        <end position="186"/>
    </location>
</feature>
<dbReference type="InterPro" id="IPR045851">
    <property type="entry name" value="AMP-bd_C_sf"/>
</dbReference>